<evidence type="ECO:0000256" key="1">
    <source>
        <dbReference type="ARBA" id="ARBA00022884"/>
    </source>
</evidence>
<dbReference type="Proteomes" id="UP001203338">
    <property type="component" value="Unassembled WGS sequence"/>
</dbReference>
<accession>A0ABT0PL01</accession>
<proteinExistence type="predicted"/>
<dbReference type="Pfam" id="PF04352">
    <property type="entry name" value="ProQ"/>
    <property type="match status" value="1"/>
</dbReference>
<evidence type="ECO:0000313" key="3">
    <source>
        <dbReference type="EMBL" id="MCL6272065.1"/>
    </source>
</evidence>
<organism evidence="3 4">
    <name type="scientific">Parendozoicomonas callyspongiae</name>
    <dbReference type="NCBI Taxonomy" id="2942213"/>
    <lineage>
        <taxon>Bacteria</taxon>
        <taxon>Pseudomonadati</taxon>
        <taxon>Pseudomonadota</taxon>
        <taxon>Gammaproteobacteria</taxon>
        <taxon>Oceanospirillales</taxon>
        <taxon>Endozoicomonadaceae</taxon>
        <taxon>Parendozoicomonas</taxon>
    </lineage>
</organism>
<dbReference type="Gene3D" id="1.10.1710.10">
    <property type="entry name" value="ProQ/FinO domain"/>
    <property type="match status" value="1"/>
</dbReference>
<feature type="domain" description="ProQ/FinO" evidence="2">
    <location>
        <begin position="32"/>
        <end position="141"/>
    </location>
</feature>
<reference evidence="3 4" key="1">
    <citation type="submission" date="2022-05" db="EMBL/GenBank/DDBJ databases">
        <authorList>
            <person name="Park J.-S."/>
        </authorList>
    </citation>
    <scope>NUCLEOTIDE SEQUENCE [LARGE SCALE GENOMIC DNA]</scope>
    <source>
        <strain evidence="3 4">2012CJ34-2</strain>
    </source>
</reference>
<dbReference type="InterPro" id="IPR016103">
    <property type="entry name" value="ProQ/FinO"/>
</dbReference>
<gene>
    <name evidence="3" type="ORF">M3P05_19265</name>
</gene>
<dbReference type="InterPro" id="IPR036442">
    <property type="entry name" value="ProQ/FinO_sf"/>
</dbReference>
<evidence type="ECO:0000313" key="4">
    <source>
        <dbReference type="Proteomes" id="UP001203338"/>
    </source>
</evidence>
<comment type="caution">
    <text evidence="3">The sequence shown here is derived from an EMBL/GenBank/DDBJ whole genome shotgun (WGS) entry which is preliminary data.</text>
</comment>
<dbReference type="SUPFAM" id="SSF48657">
    <property type="entry name" value="FinO-like"/>
    <property type="match status" value="1"/>
</dbReference>
<dbReference type="SMART" id="SM00945">
    <property type="entry name" value="ProQ"/>
    <property type="match status" value="1"/>
</dbReference>
<keyword evidence="4" id="KW-1185">Reference proteome</keyword>
<name>A0ABT0PL01_9GAMM</name>
<keyword evidence="1" id="KW-0694">RNA-binding</keyword>
<evidence type="ECO:0000259" key="2">
    <source>
        <dbReference type="SMART" id="SM00945"/>
    </source>
</evidence>
<dbReference type="EMBL" id="JAMFLX010000043">
    <property type="protein sequence ID" value="MCL6272065.1"/>
    <property type="molecule type" value="Genomic_DNA"/>
</dbReference>
<dbReference type="RefSeq" id="WP_249701745.1">
    <property type="nucleotide sequence ID" value="NZ_JAMFLX010000043.1"/>
</dbReference>
<sequence>MKSVNQPEQQNKKASSANDIEQLLADLKGRSNRDILGHEALRVLRTLWPSIFRVSSPRPLKVGIDKDIAETSLVPDNITKIALRCFTRLDQYLESTRAGRPRIGLDGKTHGKVRLDEAVNADMMLYARYCRKNPQRVFVGQLRLATEAERKVDAET</sequence>
<protein>
    <submittedName>
        <fullName evidence="3">ProQ/FinO family protein</fullName>
    </submittedName>
</protein>